<dbReference type="AlphaFoldDB" id="A0A5M6J1V2"/>
<keyword evidence="2" id="KW-1185">Reference proteome</keyword>
<comment type="caution">
    <text evidence="1">The sequence shown here is derived from an EMBL/GenBank/DDBJ whole genome shotgun (WGS) entry which is preliminary data.</text>
</comment>
<sequence length="244" mass="26905">MKIKARDVRAGDRVVLGARERVLDVDLVGIPGCVRGTCILFAIGENVGVSVGLDEEIELLQREEEDTTPNEILLPHQEERIRRIVQEESNLPWRDDLATLLVDRDQLRARVLATLPQPGEAAQATARRCLKPLLQRPVTPEVLDVCEAVTLELDRLGRERDDAFATLSRVRHALDGGTPAGVVTSPCGTKAVAIAARLEVIARARRLARVFQSRAGSLEESRAWILDLIAAATRLLEIEDKHPS</sequence>
<dbReference type="RefSeq" id="WP_150038266.1">
    <property type="nucleotide sequence ID" value="NZ_OW485601.1"/>
</dbReference>
<reference evidence="1 2" key="1">
    <citation type="submission" date="2019-09" db="EMBL/GenBank/DDBJ databases">
        <title>Genome sequence of Rhodovastum atsumiense, a diverse member of the Acetobacteraceae family of non-sulfur purple photosynthetic bacteria.</title>
        <authorList>
            <person name="Meyer T."/>
            <person name="Kyndt J."/>
        </authorList>
    </citation>
    <scope>NUCLEOTIDE SEQUENCE [LARGE SCALE GENOMIC DNA]</scope>
    <source>
        <strain evidence="1 2">DSM 21279</strain>
    </source>
</reference>
<evidence type="ECO:0000313" key="2">
    <source>
        <dbReference type="Proteomes" id="UP000325255"/>
    </source>
</evidence>
<dbReference type="EMBL" id="VWPK01000001">
    <property type="protein sequence ID" value="KAA5614586.1"/>
    <property type="molecule type" value="Genomic_DNA"/>
</dbReference>
<accession>A0A5M6J1V2</accession>
<proteinExistence type="predicted"/>
<organism evidence="1 2">
    <name type="scientific">Rhodovastum atsumiense</name>
    <dbReference type="NCBI Taxonomy" id="504468"/>
    <lineage>
        <taxon>Bacteria</taxon>
        <taxon>Pseudomonadati</taxon>
        <taxon>Pseudomonadota</taxon>
        <taxon>Alphaproteobacteria</taxon>
        <taxon>Acetobacterales</taxon>
        <taxon>Acetobacteraceae</taxon>
        <taxon>Rhodovastum</taxon>
    </lineage>
</organism>
<dbReference type="Proteomes" id="UP000325255">
    <property type="component" value="Unassembled WGS sequence"/>
</dbReference>
<evidence type="ECO:0000313" key="1">
    <source>
        <dbReference type="EMBL" id="KAA5614586.1"/>
    </source>
</evidence>
<name>A0A5M6J1V2_9PROT</name>
<protein>
    <submittedName>
        <fullName evidence="1">Uncharacterized protein</fullName>
    </submittedName>
</protein>
<gene>
    <name evidence="1" type="ORF">F1189_00165</name>
</gene>